<keyword evidence="2" id="KW-0597">Phosphoprotein</keyword>
<evidence type="ECO:0000256" key="6">
    <source>
        <dbReference type="ARBA" id="ARBA00022840"/>
    </source>
</evidence>
<keyword evidence="3" id="KW-0808">Transferase</keyword>
<feature type="domain" description="Polyphosphate kinase middle" evidence="7">
    <location>
        <begin position="129"/>
        <end position="303"/>
    </location>
</feature>
<dbReference type="Pfam" id="PF13089">
    <property type="entry name" value="PP_kinase_N"/>
    <property type="match status" value="1"/>
</dbReference>
<accession>A0ABP3KBW7</accession>
<evidence type="ECO:0000256" key="3">
    <source>
        <dbReference type="ARBA" id="ARBA00022679"/>
    </source>
</evidence>
<dbReference type="Pfam" id="PF02503">
    <property type="entry name" value="PP_kinase"/>
    <property type="match status" value="1"/>
</dbReference>
<dbReference type="Gene3D" id="3.30.1840.10">
    <property type="entry name" value="Polyphosphate kinase middle domain"/>
    <property type="match status" value="1"/>
</dbReference>
<name>A0ABP3KBW7_9LACT</name>
<dbReference type="InterPro" id="IPR003414">
    <property type="entry name" value="PP_kinase"/>
</dbReference>
<dbReference type="PANTHER" id="PTHR30218:SF0">
    <property type="entry name" value="POLYPHOSPHATE KINASE"/>
    <property type="match status" value="1"/>
</dbReference>
<gene>
    <name evidence="9" type="ORF">GCM10008936_03010</name>
</gene>
<keyword evidence="5" id="KW-0418">Kinase</keyword>
<dbReference type="InterPro" id="IPR036832">
    <property type="entry name" value="PPK_N_dom_sf"/>
</dbReference>
<dbReference type="RefSeq" id="WP_346023817.1">
    <property type="nucleotide sequence ID" value="NZ_BAAADA010000024.1"/>
</dbReference>
<keyword evidence="6" id="KW-0067">ATP-binding</keyword>
<sequence length="304" mass="35388">MSSREILIDDPIHFQNRELSWLDFNARVVEEANDPANPILEQLTFLSIGASNLDEFYKVRVAGLQDQQKMGVEEPDTKKMWSPKKQLQEITKKNRINVRRQYDLFDLKRKQLNEEGLYFKSVWELNESDKNKARAIFEREIKPAITPYGIDAYRPFPHLSDGVLHLFVKLKRSGKPFIAIVPVPERLSRVYAVHNNEHTYLLLIEDLIYSFLSDLFKGYDVTYSFTFRITRNADLEIQEDGADDLLSAIEDYLEKRKNGMAVRLEIDRRESAVSVNEDVALLKKALSIKQRDIYTLNGPLDLTF</sequence>
<dbReference type="EMBL" id="BAAADA010000024">
    <property type="protein sequence ID" value="GAA0475964.1"/>
    <property type="molecule type" value="Genomic_DNA"/>
</dbReference>
<dbReference type="SUPFAM" id="SSF143724">
    <property type="entry name" value="PHP14-like"/>
    <property type="match status" value="1"/>
</dbReference>
<dbReference type="PANTHER" id="PTHR30218">
    <property type="entry name" value="POLYPHOSPHATE KINASE"/>
    <property type="match status" value="1"/>
</dbReference>
<feature type="domain" description="Polyphosphate kinase N-terminal" evidence="8">
    <location>
        <begin position="14"/>
        <end position="118"/>
    </location>
</feature>
<evidence type="ECO:0000313" key="10">
    <source>
        <dbReference type="Proteomes" id="UP001410648"/>
    </source>
</evidence>
<dbReference type="InterPro" id="IPR024953">
    <property type="entry name" value="PP_kinase_middle"/>
</dbReference>
<keyword evidence="4" id="KW-0547">Nucleotide-binding</keyword>
<evidence type="ECO:0000256" key="4">
    <source>
        <dbReference type="ARBA" id="ARBA00022741"/>
    </source>
</evidence>
<dbReference type="SUPFAM" id="SSF140356">
    <property type="entry name" value="PPK N-terminal domain-like"/>
    <property type="match status" value="1"/>
</dbReference>
<evidence type="ECO:0000259" key="8">
    <source>
        <dbReference type="Pfam" id="PF13089"/>
    </source>
</evidence>
<dbReference type="InterPro" id="IPR036830">
    <property type="entry name" value="PP_kinase_middle_dom_sf"/>
</dbReference>
<dbReference type="EC" id="2.7.4.1" evidence="1"/>
<evidence type="ECO:0000256" key="1">
    <source>
        <dbReference type="ARBA" id="ARBA00012960"/>
    </source>
</evidence>
<evidence type="ECO:0000256" key="2">
    <source>
        <dbReference type="ARBA" id="ARBA00022553"/>
    </source>
</evidence>
<protein>
    <recommendedName>
        <fullName evidence="1">ATP-polyphosphate phosphotransferase</fullName>
        <ecNumber evidence="1">2.7.4.1</ecNumber>
    </recommendedName>
</protein>
<proteinExistence type="predicted"/>
<evidence type="ECO:0000313" key="9">
    <source>
        <dbReference type="EMBL" id="GAA0475964.1"/>
    </source>
</evidence>
<organism evidence="9 10">
    <name type="scientific">Alkalibacterium indicireducens</name>
    <dbReference type="NCBI Taxonomy" id="398758"/>
    <lineage>
        <taxon>Bacteria</taxon>
        <taxon>Bacillati</taxon>
        <taxon>Bacillota</taxon>
        <taxon>Bacilli</taxon>
        <taxon>Lactobacillales</taxon>
        <taxon>Carnobacteriaceae</taxon>
        <taxon>Alkalibacterium</taxon>
    </lineage>
</organism>
<dbReference type="Proteomes" id="UP001410648">
    <property type="component" value="Unassembled WGS sequence"/>
</dbReference>
<reference evidence="10" key="1">
    <citation type="journal article" date="2019" name="Int. J. Syst. Evol. Microbiol.">
        <title>The Global Catalogue of Microorganisms (GCM) 10K type strain sequencing project: providing services to taxonomists for standard genome sequencing and annotation.</title>
        <authorList>
            <consortium name="The Broad Institute Genomics Platform"/>
            <consortium name="The Broad Institute Genome Sequencing Center for Infectious Disease"/>
            <person name="Wu L."/>
            <person name="Ma J."/>
        </authorList>
    </citation>
    <scope>NUCLEOTIDE SEQUENCE [LARGE SCALE GENOMIC DNA]</scope>
    <source>
        <strain evidence="10">JCM 14232</strain>
    </source>
</reference>
<keyword evidence="10" id="KW-1185">Reference proteome</keyword>
<dbReference type="InterPro" id="IPR025198">
    <property type="entry name" value="PPK_N_dom"/>
</dbReference>
<evidence type="ECO:0000256" key="5">
    <source>
        <dbReference type="ARBA" id="ARBA00022777"/>
    </source>
</evidence>
<comment type="caution">
    <text evidence="9">The sequence shown here is derived from an EMBL/GenBank/DDBJ whole genome shotgun (WGS) entry which is preliminary data.</text>
</comment>
<dbReference type="Gene3D" id="1.20.58.310">
    <property type="entry name" value="Polyphosphate kinase N-terminal domain"/>
    <property type="match status" value="1"/>
</dbReference>
<evidence type="ECO:0000259" key="7">
    <source>
        <dbReference type="Pfam" id="PF02503"/>
    </source>
</evidence>